<dbReference type="InterPro" id="IPR036047">
    <property type="entry name" value="F-box-like_dom_sf"/>
</dbReference>
<name>A0AA39GSD5_SARSR</name>
<proteinExistence type="predicted"/>
<organism evidence="2 3">
    <name type="scientific">Sarocladium strictum</name>
    <name type="common">Black bundle disease fungus</name>
    <name type="synonym">Acremonium strictum</name>
    <dbReference type="NCBI Taxonomy" id="5046"/>
    <lineage>
        <taxon>Eukaryota</taxon>
        <taxon>Fungi</taxon>
        <taxon>Dikarya</taxon>
        <taxon>Ascomycota</taxon>
        <taxon>Pezizomycotina</taxon>
        <taxon>Sordariomycetes</taxon>
        <taxon>Hypocreomycetidae</taxon>
        <taxon>Hypocreales</taxon>
        <taxon>Sarocladiaceae</taxon>
        <taxon>Sarocladium</taxon>
    </lineage>
</organism>
<dbReference type="CDD" id="cd09917">
    <property type="entry name" value="F-box_SF"/>
    <property type="match status" value="1"/>
</dbReference>
<accession>A0AA39GSD5</accession>
<dbReference type="InterPro" id="IPR001810">
    <property type="entry name" value="F-box_dom"/>
</dbReference>
<evidence type="ECO:0000313" key="2">
    <source>
        <dbReference type="EMBL" id="KAK0392700.1"/>
    </source>
</evidence>
<evidence type="ECO:0000313" key="3">
    <source>
        <dbReference type="Proteomes" id="UP001175261"/>
    </source>
</evidence>
<dbReference type="Proteomes" id="UP001175261">
    <property type="component" value="Unassembled WGS sequence"/>
</dbReference>
<sequence length="202" mass="22686">MSGANQKIECSHAVSFSFTVLNCIRWSPGRSCILQCSFTYDNIQGAGFRTRIRMNNLFETFQRLGVRSEEPQDCPLPQPASLIALPTELILGIASLLRPHDAAAFSLTSRRFYGVLLGFSPGLLKALTKREHSILYSRLAKDMGSPFLFCGECSNIHSTTRWMRCMADLRTIRRFLTMSPWGVSGDLPEHCKASEPHEDPEQ</sequence>
<dbReference type="AlphaFoldDB" id="A0AA39GSD5"/>
<keyword evidence="3" id="KW-1185">Reference proteome</keyword>
<gene>
    <name evidence="2" type="ORF">NLU13_2195</name>
</gene>
<dbReference type="EMBL" id="JAPDFR010000001">
    <property type="protein sequence ID" value="KAK0392700.1"/>
    <property type="molecule type" value="Genomic_DNA"/>
</dbReference>
<dbReference type="PROSITE" id="PS50181">
    <property type="entry name" value="FBOX"/>
    <property type="match status" value="1"/>
</dbReference>
<feature type="domain" description="F-box" evidence="1">
    <location>
        <begin position="79"/>
        <end position="127"/>
    </location>
</feature>
<reference evidence="2" key="1">
    <citation type="submission" date="2022-10" db="EMBL/GenBank/DDBJ databases">
        <title>Determination and structural analysis of whole genome sequence of Sarocladium strictum F4-1.</title>
        <authorList>
            <person name="Hu L."/>
            <person name="Jiang Y."/>
        </authorList>
    </citation>
    <scope>NUCLEOTIDE SEQUENCE</scope>
    <source>
        <strain evidence="2">F4-1</strain>
    </source>
</reference>
<evidence type="ECO:0000259" key="1">
    <source>
        <dbReference type="PROSITE" id="PS50181"/>
    </source>
</evidence>
<dbReference type="SUPFAM" id="SSF81383">
    <property type="entry name" value="F-box domain"/>
    <property type="match status" value="1"/>
</dbReference>
<protein>
    <recommendedName>
        <fullName evidence="1">F-box domain-containing protein</fullName>
    </recommendedName>
</protein>
<comment type="caution">
    <text evidence="2">The sequence shown here is derived from an EMBL/GenBank/DDBJ whole genome shotgun (WGS) entry which is preliminary data.</text>
</comment>